<dbReference type="AlphaFoldDB" id="E9J8G0"/>
<dbReference type="EMBL" id="GL769023">
    <property type="protein sequence ID" value="EFZ10893.1"/>
    <property type="molecule type" value="Genomic_DNA"/>
</dbReference>
<evidence type="ECO:0000313" key="1">
    <source>
        <dbReference type="EMBL" id="EFZ10893.1"/>
    </source>
</evidence>
<dbReference type="HOGENOM" id="CLU_1888378_0_0_1"/>
<gene>
    <name evidence="1" type="ORF">SINV_09714</name>
</gene>
<reference evidence="1" key="1">
    <citation type="journal article" date="2011" name="Proc. Natl. Acad. Sci. U.S.A.">
        <title>The genome of the fire ant Solenopsis invicta.</title>
        <authorList>
            <person name="Wurm Y."/>
            <person name="Wang J."/>
            <person name="Riba-Grognuz O."/>
            <person name="Corona M."/>
            <person name="Nygaard S."/>
            <person name="Hunt B.G."/>
            <person name="Ingram K.K."/>
            <person name="Falquet L."/>
            <person name="Nipitwattanaphon M."/>
            <person name="Gotzek D."/>
            <person name="Dijkstra M.B."/>
            <person name="Oettler J."/>
            <person name="Comtesse F."/>
            <person name="Shih C.J."/>
            <person name="Wu W.J."/>
            <person name="Yang C.C."/>
            <person name="Thomas J."/>
            <person name="Beaudoing E."/>
            <person name="Pradervand S."/>
            <person name="Flegel V."/>
            <person name="Cook E.D."/>
            <person name="Fabbretti R."/>
            <person name="Stockinger H."/>
            <person name="Long L."/>
            <person name="Farmerie W.G."/>
            <person name="Oakey J."/>
            <person name="Boomsma J.J."/>
            <person name="Pamilo P."/>
            <person name="Yi S.V."/>
            <person name="Heinze J."/>
            <person name="Goodisman M.A."/>
            <person name="Farinelli L."/>
            <person name="Harshman K."/>
            <person name="Hulo N."/>
            <person name="Cerutti L."/>
            <person name="Xenarios I."/>
            <person name="Shoemaker D."/>
            <person name="Keller L."/>
        </authorList>
    </citation>
    <scope>NUCLEOTIDE SEQUENCE [LARGE SCALE GENOMIC DNA]</scope>
</reference>
<accession>E9J8G0</accession>
<sequence length="135" mass="15327">MFFLLNDVKTNKHNKLSSATINAIINSSLKACNKICINMTIKKKDLFFMSPNKLYKSSAKKNQNTLTLHAVNVNDIAVLNIVIARIRLKNLEIRNHVTAAVTAVYDFRSGVVELAMRRVTFPDRTTCIKLYDQIL</sequence>
<protein>
    <submittedName>
        <fullName evidence="1">Uncharacterized protein</fullName>
    </submittedName>
</protein>
<name>E9J8G0_SOLIN</name>
<proteinExistence type="predicted"/>
<feature type="non-terminal residue" evidence="1">
    <location>
        <position position="135"/>
    </location>
</feature>
<organism>
    <name type="scientific">Solenopsis invicta</name>
    <name type="common">Red imported fire ant</name>
    <name type="synonym">Solenopsis wagneri</name>
    <dbReference type="NCBI Taxonomy" id="13686"/>
    <lineage>
        <taxon>Eukaryota</taxon>
        <taxon>Metazoa</taxon>
        <taxon>Ecdysozoa</taxon>
        <taxon>Arthropoda</taxon>
        <taxon>Hexapoda</taxon>
        <taxon>Insecta</taxon>
        <taxon>Pterygota</taxon>
        <taxon>Neoptera</taxon>
        <taxon>Endopterygota</taxon>
        <taxon>Hymenoptera</taxon>
        <taxon>Apocrita</taxon>
        <taxon>Aculeata</taxon>
        <taxon>Formicoidea</taxon>
        <taxon>Formicidae</taxon>
        <taxon>Myrmicinae</taxon>
        <taxon>Solenopsis</taxon>
    </lineage>
</organism>